<feature type="transmembrane region" description="Helical" evidence="1">
    <location>
        <begin position="12"/>
        <end position="33"/>
    </location>
</feature>
<evidence type="ECO:0000313" key="2">
    <source>
        <dbReference type="EMBL" id="GGA23545.1"/>
    </source>
</evidence>
<reference evidence="2" key="2">
    <citation type="submission" date="2020-09" db="EMBL/GenBank/DDBJ databases">
        <authorList>
            <person name="Sun Q."/>
            <person name="Zhou Y."/>
        </authorList>
    </citation>
    <scope>NUCLEOTIDE SEQUENCE</scope>
    <source>
        <strain evidence="2">CGMCC 1.15880</strain>
    </source>
</reference>
<gene>
    <name evidence="2" type="ORF">GCM10011498_25540</name>
</gene>
<keyword evidence="3" id="KW-1185">Reference proteome</keyword>
<reference evidence="2" key="1">
    <citation type="journal article" date="2014" name="Int. J. Syst. Evol. Microbiol.">
        <title>Complete genome sequence of Corynebacterium casei LMG S-19264T (=DSM 44701T), isolated from a smear-ripened cheese.</title>
        <authorList>
            <consortium name="US DOE Joint Genome Institute (JGI-PGF)"/>
            <person name="Walter F."/>
            <person name="Albersmeier A."/>
            <person name="Kalinowski J."/>
            <person name="Ruckert C."/>
        </authorList>
    </citation>
    <scope>NUCLEOTIDE SEQUENCE</scope>
    <source>
        <strain evidence="2">CGMCC 1.15880</strain>
    </source>
</reference>
<dbReference type="EMBL" id="BMKA01000003">
    <property type="protein sequence ID" value="GGA23545.1"/>
    <property type="molecule type" value="Genomic_DNA"/>
</dbReference>
<dbReference type="AlphaFoldDB" id="A0A916QZH7"/>
<comment type="caution">
    <text evidence="2">The sequence shown here is derived from an EMBL/GenBank/DDBJ whole genome shotgun (WGS) entry which is preliminary data.</text>
</comment>
<keyword evidence="1" id="KW-0812">Transmembrane</keyword>
<accession>A0A916QZH7</accession>
<protein>
    <submittedName>
        <fullName evidence="2">Uncharacterized protein</fullName>
    </submittedName>
</protein>
<keyword evidence="1" id="KW-1133">Transmembrane helix</keyword>
<evidence type="ECO:0000256" key="1">
    <source>
        <dbReference type="SAM" id="Phobius"/>
    </source>
</evidence>
<dbReference type="Proteomes" id="UP000628017">
    <property type="component" value="Unassembled WGS sequence"/>
</dbReference>
<name>A0A916QZH7_9RHOB</name>
<proteinExistence type="predicted"/>
<sequence>MLDKIINWVGKRAFGLVTVLALIVAGNVIWQIYLHKTTPLLAWKGGGFGMYTEPHAEDRGVWLRLTGASGAEALVQLWPETAAFASWRDTAGVRGGAYLNGLTRSAERLRFYPRDRVGDPFISRLSRVRWPQTLINTVTPSDGNVFAPSTISLEVYENRYNQTEATVARSLVYQRTGGETGQ</sequence>
<organism evidence="2 3">
    <name type="scientific">Neptunicoccus cionae</name>
    <dbReference type="NCBI Taxonomy" id="2035344"/>
    <lineage>
        <taxon>Bacteria</taxon>
        <taxon>Pseudomonadati</taxon>
        <taxon>Pseudomonadota</taxon>
        <taxon>Alphaproteobacteria</taxon>
        <taxon>Rhodobacterales</taxon>
        <taxon>Paracoccaceae</taxon>
        <taxon>Neptunicoccus</taxon>
    </lineage>
</organism>
<keyword evidence="1" id="KW-0472">Membrane</keyword>
<dbReference type="RefSeq" id="WP_188675904.1">
    <property type="nucleotide sequence ID" value="NZ_BMKA01000003.1"/>
</dbReference>
<evidence type="ECO:0000313" key="3">
    <source>
        <dbReference type="Proteomes" id="UP000628017"/>
    </source>
</evidence>